<dbReference type="OrthoDB" id="7993590at2"/>
<comment type="caution">
    <text evidence="2">The sequence shown here is derived from an EMBL/GenBank/DDBJ whole genome shotgun (WGS) entry which is preliminary data.</text>
</comment>
<protein>
    <recommendedName>
        <fullName evidence="1">HNH nuclease domain-containing protein</fullName>
    </recommendedName>
</protein>
<gene>
    <name evidence="2" type="ORF">MAE02_34730</name>
</gene>
<proteinExistence type="predicted"/>
<dbReference type="EMBL" id="BJYU01000048">
    <property type="protein sequence ID" value="GEO15777.1"/>
    <property type="molecule type" value="Genomic_DNA"/>
</dbReference>
<reference evidence="2 3" key="1">
    <citation type="submission" date="2019-07" db="EMBL/GenBank/DDBJ databases">
        <title>Whole genome shotgun sequence of Microvirga aerophila NBRC 106136.</title>
        <authorList>
            <person name="Hosoyama A."/>
            <person name="Uohara A."/>
            <person name="Ohji S."/>
            <person name="Ichikawa N."/>
        </authorList>
    </citation>
    <scope>NUCLEOTIDE SEQUENCE [LARGE SCALE GENOMIC DNA]</scope>
    <source>
        <strain evidence="2 3">NBRC 106136</strain>
    </source>
</reference>
<sequence>MPFVDIEDLSTTVRRKLTPHRRLQVWEKTGGVCVLCDRKIDGVRERWIAEHMRALELGGPDDLDNMGPAHAACALLKNQGDHRRAAQAKRQKIQYIGADASKRPLPFGRASPWKRKLSGEIVPR</sequence>
<dbReference type="Gene3D" id="1.10.30.50">
    <property type="match status" value="1"/>
</dbReference>
<dbReference type="GO" id="GO:0003676">
    <property type="term" value="F:nucleic acid binding"/>
    <property type="evidence" value="ECO:0007669"/>
    <property type="project" value="InterPro"/>
</dbReference>
<dbReference type="InterPro" id="IPR003615">
    <property type="entry name" value="HNH_nuc"/>
</dbReference>
<dbReference type="GO" id="GO:0004519">
    <property type="term" value="F:endonuclease activity"/>
    <property type="evidence" value="ECO:0007669"/>
    <property type="project" value="InterPro"/>
</dbReference>
<dbReference type="RefSeq" id="WP_114187708.1">
    <property type="nucleotide sequence ID" value="NZ_BJYU01000048.1"/>
</dbReference>
<evidence type="ECO:0000313" key="2">
    <source>
        <dbReference type="EMBL" id="GEO15777.1"/>
    </source>
</evidence>
<evidence type="ECO:0000313" key="3">
    <source>
        <dbReference type="Proteomes" id="UP000321085"/>
    </source>
</evidence>
<evidence type="ECO:0000259" key="1">
    <source>
        <dbReference type="SMART" id="SM00507"/>
    </source>
</evidence>
<dbReference type="InterPro" id="IPR002711">
    <property type="entry name" value="HNH"/>
</dbReference>
<keyword evidence="3" id="KW-1185">Reference proteome</keyword>
<feature type="domain" description="HNH nuclease" evidence="1">
    <location>
        <begin position="20"/>
        <end position="75"/>
    </location>
</feature>
<organism evidence="2 3">
    <name type="scientific">Microvirga aerophila</name>
    <dbReference type="NCBI Taxonomy" id="670291"/>
    <lineage>
        <taxon>Bacteria</taxon>
        <taxon>Pseudomonadati</taxon>
        <taxon>Pseudomonadota</taxon>
        <taxon>Alphaproteobacteria</taxon>
        <taxon>Hyphomicrobiales</taxon>
        <taxon>Methylobacteriaceae</taxon>
        <taxon>Microvirga</taxon>
    </lineage>
</organism>
<dbReference type="AlphaFoldDB" id="A0A512BVB2"/>
<dbReference type="Pfam" id="PF01844">
    <property type="entry name" value="HNH"/>
    <property type="match status" value="1"/>
</dbReference>
<accession>A0A512BVB2</accession>
<dbReference type="SMART" id="SM00507">
    <property type="entry name" value="HNHc"/>
    <property type="match status" value="1"/>
</dbReference>
<dbReference type="Proteomes" id="UP000321085">
    <property type="component" value="Unassembled WGS sequence"/>
</dbReference>
<dbReference type="GO" id="GO:0008270">
    <property type="term" value="F:zinc ion binding"/>
    <property type="evidence" value="ECO:0007669"/>
    <property type="project" value="InterPro"/>
</dbReference>
<name>A0A512BVB2_9HYPH</name>